<gene>
    <name evidence="2" type="ORF">SDRG_13471</name>
</gene>
<dbReference type="GeneID" id="19954198"/>
<evidence type="ECO:0000313" key="3">
    <source>
        <dbReference type="Proteomes" id="UP000030762"/>
    </source>
</evidence>
<feature type="region of interest" description="Disordered" evidence="1">
    <location>
        <begin position="45"/>
        <end position="80"/>
    </location>
</feature>
<evidence type="ECO:0000313" key="2">
    <source>
        <dbReference type="EMBL" id="EQC28788.1"/>
    </source>
</evidence>
<dbReference type="RefSeq" id="XP_008617783.1">
    <property type="nucleotide sequence ID" value="XM_008619561.1"/>
</dbReference>
<proteinExistence type="predicted"/>
<organism evidence="2 3">
    <name type="scientific">Saprolegnia diclina (strain VS20)</name>
    <dbReference type="NCBI Taxonomy" id="1156394"/>
    <lineage>
        <taxon>Eukaryota</taxon>
        <taxon>Sar</taxon>
        <taxon>Stramenopiles</taxon>
        <taxon>Oomycota</taxon>
        <taxon>Saprolegniomycetes</taxon>
        <taxon>Saprolegniales</taxon>
        <taxon>Saprolegniaceae</taxon>
        <taxon>Saprolegnia</taxon>
    </lineage>
</organism>
<protein>
    <submittedName>
        <fullName evidence="2">Uncharacterized protein</fullName>
    </submittedName>
</protein>
<feature type="compositionally biased region" description="Pro residues" evidence="1">
    <location>
        <begin position="52"/>
        <end position="74"/>
    </location>
</feature>
<dbReference type="AlphaFoldDB" id="T0R9G8"/>
<dbReference type="Proteomes" id="UP000030762">
    <property type="component" value="Unassembled WGS sequence"/>
</dbReference>
<reference evidence="2 3" key="1">
    <citation type="submission" date="2012-04" db="EMBL/GenBank/DDBJ databases">
        <title>The Genome Sequence of Saprolegnia declina VS20.</title>
        <authorList>
            <consortium name="The Broad Institute Genome Sequencing Platform"/>
            <person name="Russ C."/>
            <person name="Nusbaum C."/>
            <person name="Tyler B."/>
            <person name="van West P."/>
            <person name="Dieguez-Uribeondo J."/>
            <person name="de Bruijn I."/>
            <person name="Tripathy S."/>
            <person name="Jiang R."/>
            <person name="Young S.K."/>
            <person name="Zeng Q."/>
            <person name="Gargeya S."/>
            <person name="Fitzgerald M."/>
            <person name="Haas B."/>
            <person name="Abouelleil A."/>
            <person name="Alvarado L."/>
            <person name="Arachchi H.M."/>
            <person name="Berlin A."/>
            <person name="Chapman S.B."/>
            <person name="Goldberg J."/>
            <person name="Griggs A."/>
            <person name="Gujja S."/>
            <person name="Hansen M."/>
            <person name="Howarth C."/>
            <person name="Imamovic A."/>
            <person name="Larimer J."/>
            <person name="McCowen C."/>
            <person name="Montmayeur A."/>
            <person name="Murphy C."/>
            <person name="Neiman D."/>
            <person name="Pearson M."/>
            <person name="Priest M."/>
            <person name="Roberts A."/>
            <person name="Saif S."/>
            <person name="Shea T."/>
            <person name="Sisk P."/>
            <person name="Sykes S."/>
            <person name="Wortman J."/>
            <person name="Nusbaum C."/>
            <person name="Birren B."/>
        </authorList>
    </citation>
    <scope>NUCLEOTIDE SEQUENCE [LARGE SCALE GENOMIC DNA]</scope>
    <source>
        <strain evidence="2 3">VS20</strain>
    </source>
</reference>
<name>T0R9G8_SAPDV</name>
<dbReference type="EMBL" id="JH767191">
    <property type="protein sequence ID" value="EQC28788.1"/>
    <property type="molecule type" value="Genomic_DNA"/>
</dbReference>
<feature type="region of interest" description="Disordered" evidence="1">
    <location>
        <begin position="325"/>
        <end position="361"/>
    </location>
</feature>
<sequence length="368" mass="39727">MAGGGHPYCRCGKRCTKRGSVRINSAGLCPRCARLGYKAAATAMAPNAAPEANPPPAPAASPPPAPEANPPPAPDAMNPRPALERRACIGVFPAIPPNADARLVIERFNVIGNGLYHKSCRGLLDAGVTALRCEWCQRKMHNAGRELERIGVFGMVEELTISNSSLVQDIRRLMATLAINPEDPDAIASLNMLARVALAGRFALDAGRVVERKIAFYVCPGIGHDDAGLADARQLCELASETVVIAENGRLRGAACAHWQLVAKNAFASPLCKVCRPALVKLQKKIATRNEMHEQVTDPSSKTAYQHLSRDQLQERLRHAMTKLKQQERQKIAASGGKRPAVDTRSPPTTAKKPHTVLPINPAITRWI</sequence>
<dbReference type="VEuPathDB" id="FungiDB:SDRG_13471"/>
<accession>T0R9G8</accession>
<keyword evidence="3" id="KW-1185">Reference proteome</keyword>
<dbReference type="OrthoDB" id="10403850at2759"/>
<dbReference type="InParanoid" id="T0R9G8"/>
<evidence type="ECO:0000256" key="1">
    <source>
        <dbReference type="SAM" id="MobiDB-lite"/>
    </source>
</evidence>